<reference evidence="1 2" key="1">
    <citation type="submission" date="2017-02" db="EMBL/GenBank/DDBJ databases">
        <title>Draft genome sequence of Moraxella porci CCUG 54912T type strain.</title>
        <authorList>
            <person name="Salva-Serra F."/>
            <person name="Engstrom-Jakobsson H."/>
            <person name="Thorell K."/>
            <person name="Jaen-Luchoro D."/>
            <person name="Gonzales-Siles L."/>
            <person name="Karlsson R."/>
            <person name="Yazdan S."/>
            <person name="Boulund F."/>
            <person name="Johnning A."/>
            <person name="Engstrand L."/>
            <person name="Kristiansson E."/>
            <person name="Moore E."/>
        </authorList>
    </citation>
    <scope>NUCLEOTIDE SEQUENCE [LARGE SCALE GENOMIC DNA]</scope>
    <source>
        <strain evidence="1 2">CCUG 54912</strain>
    </source>
</reference>
<comment type="caution">
    <text evidence="1">The sequence shown here is derived from an EMBL/GenBank/DDBJ whole genome shotgun (WGS) entry which is preliminary data.</text>
</comment>
<dbReference type="STRING" id="573983.B0681_06070"/>
<evidence type="ECO:0000313" key="2">
    <source>
        <dbReference type="Proteomes" id="UP000190683"/>
    </source>
</evidence>
<dbReference type="Proteomes" id="UP000190683">
    <property type="component" value="Unassembled WGS sequence"/>
</dbReference>
<dbReference type="RefSeq" id="WP_078317855.1">
    <property type="nucleotide sequence ID" value="NZ_MUYV01000006.1"/>
</dbReference>
<organism evidence="1 2">
    <name type="scientific">Moraxella porci DSM 25326</name>
    <dbReference type="NCBI Taxonomy" id="573983"/>
    <lineage>
        <taxon>Bacteria</taxon>
        <taxon>Pseudomonadati</taxon>
        <taxon>Pseudomonadota</taxon>
        <taxon>Gammaproteobacteria</taxon>
        <taxon>Moraxellales</taxon>
        <taxon>Moraxellaceae</taxon>
        <taxon>Moraxella</taxon>
    </lineage>
</organism>
<gene>
    <name evidence="1" type="ORF">B0681_06070</name>
</gene>
<proteinExistence type="predicted"/>
<dbReference type="EMBL" id="MUYV01000006">
    <property type="protein sequence ID" value="OOS25018.1"/>
    <property type="molecule type" value="Genomic_DNA"/>
</dbReference>
<accession>A0A1T0CRK9</accession>
<protein>
    <submittedName>
        <fullName evidence="1">Uncharacterized protein</fullName>
    </submittedName>
</protein>
<sequence length="171" mass="20495">MNNNQYHIVFTLCYLQLDLLSNNDIIKFNDWLMSLGFYDDLMLNIVFDDLNYHESKETLLLICQKLDFPSLQICDLSLIFTMCYIKSWLQLPITWDKLNIPCFYDNFQEDIKADIIELGYRMELFDTIEVDDNHKKEIIAKFFEICQDWLHKYQNTLSQILMPFSQISKTS</sequence>
<dbReference type="AlphaFoldDB" id="A0A1T0CRK9"/>
<evidence type="ECO:0000313" key="1">
    <source>
        <dbReference type="EMBL" id="OOS25018.1"/>
    </source>
</evidence>
<keyword evidence="2" id="KW-1185">Reference proteome</keyword>
<name>A0A1T0CRK9_9GAMM</name>